<keyword evidence="5" id="KW-1185">Reference proteome</keyword>
<keyword evidence="1" id="KW-1015">Disulfide bond</keyword>
<protein>
    <submittedName>
        <fullName evidence="4">Trypsin</fullName>
    </submittedName>
</protein>
<dbReference type="PROSITE" id="PS00135">
    <property type="entry name" value="TRYPSIN_SER"/>
    <property type="match status" value="1"/>
</dbReference>
<dbReference type="Gene3D" id="2.40.10.10">
    <property type="entry name" value="Trypsin-like serine proteases"/>
    <property type="match status" value="1"/>
</dbReference>
<dbReference type="PROSITE" id="PS00134">
    <property type="entry name" value="TRYPSIN_HIS"/>
    <property type="match status" value="1"/>
</dbReference>
<evidence type="ECO:0000313" key="5">
    <source>
        <dbReference type="Proteomes" id="UP000199181"/>
    </source>
</evidence>
<accession>A0A1I0JBE0</accession>
<dbReference type="InterPro" id="IPR033116">
    <property type="entry name" value="TRYPSIN_SER"/>
</dbReference>
<gene>
    <name evidence="4" type="ORF">SAMN05443639_10782</name>
</gene>
<dbReference type="PANTHER" id="PTHR24256">
    <property type="entry name" value="TRYPTASE-RELATED"/>
    <property type="match status" value="1"/>
</dbReference>
<dbReference type="InterPro" id="IPR018114">
    <property type="entry name" value="TRYPSIN_HIS"/>
</dbReference>
<dbReference type="InterPro" id="IPR043504">
    <property type="entry name" value="Peptidase_S1_PA_chymotrypsin"/>
</dbReference>
<dbReference type="InterPro" id="IPR051487">
    <property type="entry name" value="Ser/Thr_Proteases_Immune/Dev"/>
</dbReference>
<dbReference type="Proteomes" id="UP000199181">
    <property type="component" value="Unassembled WGS sequence"/>
</dbReference>
<evidence type="ECO:0000256" key="2">
    <source>
        <dbReference type="RuleBase" id="RU363034"/>
    </source>
</evidence>
<dbReference type="InterPro" id="IPR001254">
    <property type="entry name" value="Trypsin_dom"/>
</dbReference>
<keyword evidence="2" id="KW-0720">Serine protease</keyword>
<proteinExistence type="predicted"/>
<keyword evidence="2" id="KW-0645">Protease</keyword>
<dbReference type="GO" id="GO:0004252">
    <property type="term" value="F:serine-type endopeptidase activity"/>
    <property type="evidence" value="ECO:0007669"/>
    <property type="project" value="InterPro"/>
</dbReference>
<dbReference type="RefSeq" id="WP_093520935.1">
    <property type="nucleotide sequence ID" value="NZ_FOIJ01000007.1"/>
</dbReference>
<dbReference type="Pfam" id="PF00089">
    <property type="entry name" value="Trypsin"/>
    <property type="match status" value="1"/>
</dbReference>
<dbReference type="InterPro" id="IPR009003">
    <property type="entry name" value="Peptidase_S1_PA"/>
</dbReference>
<dbReference type="EMBL" id="FOIJ01000007">
    <property type="protein sequence ID" value="SEU06666.1"/>
    <property type="molecule type" value="Genomic_DNA"/>
</dbReference>
<dbReference type="PRINTS" id="PR00722">
    <property type="entry name" value="CHYMOTRYPSIN"/>
</dbReference>
<organism evidence="4 5">
    <name type="scientific">Stigmatella erecta</name>
    <dbReference type="NCBI Taxonomy" id="83460"/>
    <lineage>
        <taxon>Bacteria</taxon>
        <taxon>Pseudomonadati</taxon>
        <taxon>Myxococcota</taxon>
        <taxon>Myxococcia</taxon>
        <taxon>Myxococcales</taxon>
        <taxon>Cystobacterineae</taxon>
        <taxon>Archangiaceae</taxon>
        <taxon>Stigmatella</taxon>
    </lineage>
</organism>
<evidence type="ECO:0000313" key="4">
    <source>
        <dbReference type="EMBL" id="SEU06666.1"/>
    </source>
</evidence>
<feature type="domain" description="Peptidase S1" evidence="3">
    <location>
        <begin position="43"/>
        <end position="262"/>
    </location>
</feature>
<dbReference type="SUPFAM" id="SSF50494">
    <property type="entry name" value="Trypsin-like serine proteases"/>
    <property type="match status" value="1"/>
</dbReference>
<dbReference type="InterPro" id="IPR001314">
    <property type="entry name" value="Peptidase_S1A"/>
</dbReference>
<name>A0A1I0JBE0_9BACT</name>
<reference evidence="5" key="1">
    <citation type="submission" date="2016-10" db="EMBL/GenBank/DDBJ databases">
        <authorList>
            <person name="Varghese N."/>
            <person name="Submissions S."/>
        </authorList>
    </citation>
    <scope>NUCLEOTIDE SEQUENCE [LARGE SCALE GENOMIC DNA]</scope>
    <source>
        <strain evidence="5">DSM 16858</strain>
    </source>
</reference>
<dbReference type="SMART" id="SM00020">
    <property type="entry name" value="Tryp_SPc"/>
    <property type="match status" value="1"/>
</dbReference>
<sequence length="367" mass="39183">MMANAMTMRHCATILTLLSLTNCSVEPAPGPEASSLGENTSAIYNGWLANTGQYPEVVYVDAGNFMCTGTLISPSTVLTAAHCLDHYPAVSAVSVGFGTATTAGLHWFNASAYELHPDFDMDYLFGAVVSSHHDTALIHLTSPAPYALARLVSPAEESTYVTDNATAWVAGFGQNNMSGQPSSGVKIWGLGWVTNVKDWVIRVDAGPSAACSGDSGGPFYVSVPGAGLKQAGVLSFGTSSCETWNKYARLKLDLWWIHQQATLPCDSGFPCTQRCGDYKCDSQYESYMSCNADCYFQGCGNGMCDTAFGEYSDSCPADCYCGDGACDFTERSWGSCDADCFPPGEPLCGNGVCEQGEDRYFCEIDCH</sequence>
<keyword evidence="2" id="KW-0378">Hydrolase</keyword>
<evidence type="ECO:0000256" key="1">
    <source>
        <dbReference type="ARBA" id="ARBA00023157"/>
    </source>
</evidence>
<dbReference type="GO" id="GO:0006508">
    <property type="term" value="P:proteolysis"/>
    <property type="evidence" value="ECO:0007669"/>
    <property type="project" value="UniProtKB-KW"/>
</dbReference>
<dbReference type="PROSITE" id="PS50240">
    <property type="entry name" value="TRYPSIN_DOM"/>
    <property type="match status" value="1"/>
</dbReference>
<evidence type="ECO:0000259" key="3">
    <source>
        <dbReference type="PROSITE" id="PS50240"/>
    </source>
</evidence>
<dbReference type="AlphaFoldDB" id="A0A1I0JBE0"/>